<accession>A0ABW8Z7Q7</accession>
<protein>
    <submittedName>
        <fullName evidence="3">DUF4399 domain-containing protein</fullName>
    </submittedName>
</protein>
<evidence type="ECO:0000256" key="1">
    <source>
        <dbReference type="SAM" id="SignalP"/>
    </source>
</evidence>
<keyword evidence="1" id="KW-0732">Signal</keyword>
<feature type="signal peptide" evidence="1">
    <location>
        <begin position="1"/>
        <end position="31"/>
    </location>
</feature>
<dbReference type="Proteomes" id="UP001629214">
    <property type="component" value="Unassembled WGS sequence"/>
</dbReference>
<feature type="chain" id="PRO_5046284279" evidence="1">
    <location>
        <begin position="32"/>
        <end position="142"/>
    </location>
</feature>
<evidence type="ECO:0000259" key="2">
    <source>
        <dbReference type="Pfam" id="PF14347"/>
    </source>
</evidence>
<comment type="caution">
    <text evidence="3">The sequence shown here is derived from an EMBL/GenBank/DDBJ whole genome shotgun (WGS) entry which is preliminary data.</text>
</comment>
<reference evidence="3 4" key="1">
    <citation type="journal article" date="2024" name="Chem. Sci.">
        <title>Discovery of megapolipeptins by genome mining of a Burkholderiales bacteria collection.</title>
        <authorList>
            <person name="Paulo B.S."/>
            <person name="Recchia M.J.J."/>
            <person name="Lee S."/>
            <person name="Fergusson C.H."/>
            <person name="Romanowski S.B."/>
            <person name="Hernandez A."/>
            <person name="Krull N."/>
            <person name="Liu D.Y."/>
            <person name="Cavanagh H."/>
            <person name="Bos A."/>
            <person name="Gray C.A."/>
            <person name="Murphy B.T."/>
            <person name="Linington R.G."/>
            <person name="Eustaquio A.S."/>
        </authorList>
    </citation>
    <scope>NUCLEOTIDE SEQUENCE [LARGE SCALE GENOMIC DNA]</scope>
    <source>
        <strain evidence="3 4">RL21-008-BIB-B</strain>
    </source>
</reference>
<name>A0ABW8Z7Q7_9BURK</name>
<dbReference type="InterPro" id="IPR025512">
    <property type="entry name" value="DUF4399"/>
</dbReference>
<keyword evidence="4" id="KW-1185">Reference proteome</keyword>
<proteinExistence type="predicted"/>
<dbReference type="Pfam" id="PF14347">
    <property type="entry name" value="DUF4399"/>
    <property type="match status" value="1"/>
</dbReference>
<evidence type="ECO:0000313" key="3">
    <source>
        <dbReference type="EMBL" id="MFL9878890.1"/>
    </source>
</evidence>
<gene>
    <name evidence="3" type="ORF">PQR63_10870</name>
</gene>
<evidence type="ECO:0000313" key="4">
    <source>
        <dbReference type="Proteomes" id="UP001629214"/>
    </source>
</evidence>
<dbReference type="EMBL" id="JAQQFR010000006">
    <property type="protein sequence ID" value="MFL9878890.1"/>
    <property type="molecule type" value="Genomic_DNA"/>
</dbReference>
<sequence>MTPLASRLIQTLFCSAVLQVSAASTASLAQAAEPSVSFTAPMDGATVTSPFDVKFAVSGMEIKPLGDMTPNTGHHHLLINTGPIPKGAPIPMDETHLHYGKGQTEAKITLPPGKYKLTMQFGDGAHQSYGPAMSKTINITVK</sequence>
<organism evidence="3 4">
    <name type="scientific">Herbaspirillum rhizosphaerae</name>
    <dbReference type="NCBI Taxonomy" id="346179"/>
    <lineage>
        <taxon>Bacteria</taxon>
        <taxon>Pseudomonadati</taxon>
        <taxon>Pseudomonadota</taxon>
        <taxon>Betaproteobacteria</taxon>
        <taxon>Burkholderiales</taxon>
        <taxon>Oxalobacteraceae</taxon>
        <taxon>Herbaspirillum</taxon>
    </lineage>
</organism>
<feature type="domain" description="DUF4399" evidence="2">
    <location>
        <begin position="53"/>
        <end position="142"/>
    </location>
</feature>
<dbReference type="RefSeq" id="WP_408167884.1">
    <property type="nucleotide sequence ID" value="NZ_JAQQFR010000006.1"/>
</dbReference>